<gene>
    <name evidence="1" type="ORF">IQ227_12250</name>
</gene>
<dbReference type="EMBL" id="JADEWB010000061">
    <property type="protein sequence ID" value="MBE9236776.1"/>
    <property type="molecule type" value="Genomic_DNA"/>
</dbReference>
<evidence type="ECO:0000313" key="2">
    <source>
        <dbReference type="Proteomes" id="UP000606776"/>
    </source>
</evidence>
<dbReference type="Proteomes" id="UP000606776">
    <property type="component" value="Unassembled WGS sequence"/>
</dbReference>
<dbReference type="EC" id="2.1.1.-" evidence="1"/>
<dbReference type="NCBIfam" id="TIGR04325">
    <property type="entry name" value="MTase_LIC12133"/>
    <property type="match status" value="1"/>
</dbReference>
<keyword evidence="2" id="KW-1185">Reference proteome</keyword>
<dbReference type="RefSeq" id="WP_193942878.1">
    <property type="nucleotide sequence ID" value="NZ_JADEWB010000061.1"/>
</dbReference>
<comment type="caution">
    <text evidence="1">The sequence shown here is derived from an EMBL/GenBank/DDBJ whole genome shotgun (WGS) entry which is preliminary data.</text>
</comment>
<dbReference type="GO" id="GO:0008168">
    <property type="term" value="F:methyltransferase activity"/>
    <property type="evidence" value="ECO:0007669"/>
    <property type="project" value="UniProtKB-KW"/>
</dbReference>
<dbReference type="GO" id="GO:0032259">
    <property type="term" value="P:methylation"/>
    <property type="evidence" value="ECO:0007669"/>
    <property type="project" value="UniProtKB-KW"/>
</dbReference>
<reference evidence="1 2" key="1">
    <citation type="submission" date="2020-10" db="EMBL/GenBank/DDBJ databases">
        <authorList>
            <person name="Castelo-Branco R."/>
            <person name="Eusebio N."/>
            <person name="Adriana R."/>
            <person name="Vieira A."/>
            <person name="Brugerolle De Fraissinette N."/>
            <person name="Rezende De Castro R."/>
            <person name="Schneider M.P."/>
            <person name="Vasconcelos V."/>
            <person name="Leao P.N."/>
        </authorList>
    </citation>
    <scope>NUCLEOTIDE SEQUENCE [LARGE SCALE GENOMIC DNA]</scope>
    <source>
        <strain evidence="1 2">LEGE 00250</strain>
    </source>
</reference>
<accession>A0ABR9VE58</accession>
<name>A0ABR9VE58_9CYAN</name>
<organism evidence="1 2">
    <name type="scientific">Sphaerospermopsis aphanizomenoides LEGE 00250</name>
    <dbReference type="NCBI Taxonomy" id="2777972"/>
    <lineage>
        <taxon>Bacteria</taxon>
        <taxon>Bacillati</taxon>
        <taxon>Cyanobacteriota</taxon>
        <taxon>Cyanophyceae</taxon>
        <taxon>Nostocales</taxon>
        <taxon>Aphanizomenonaceae</taxon>
        <taxon>Sphaerospermopsis</taxon>
        <taxon>Sphaerospermopsis aphanizomenoides</taxon>
    </lineage>
</organism>
<keyword evidence="1" id="KW-0808">Transferase</keyword>
<proteinExistence type="predicted"/>
<sequence>MRKILKKIPLVYKIYRSWQERQYEIQFSGNCHGCFRGVYNSFDEAILSAPKTKPIGYDDLDLALEYKNLPAKIKIASFDYPLLVWLIKILDQNSSPPTIFDFGGNVGNHYYAYSHFLDYSHGLKWLVCDVPQIVKAGQELADERNVDLQFTTEFAEANAKQIFIASGSIQYVQSLSLSLSLLSKPPVHLLINRLPLYDGKSFVTLQNGGKVFYPQYVFNRKEFIDSLSELGYELVDSWQDLVDRCIIPFHLEHCVFSYSGLYMRLKHDNQH</sequence>
<protein>
    <submittedName>
        <fullName evidence="1">Methyltransferase, TIGR04325 family</fullName>
        <ecNumber evidence="1">2.1.1.-</ecNumber>
    </submittedName>
</protein>
<keyword evidence="1" id="KW-0489">Methyltransferase</keyword>
<dbReference type="InterPro" id="IPR027612">
    <property type="entry name" value="Put_MTase_LIC12133"/>
</dbReference>
<evidence type="ECO:0000313" key="1">
    <source>
        <dbReference type="EMBL" id="MBE9236776.1"/>
    </source>
</evidence>